<protein>
    <submittedName>
        <fullName evidence="2">Uncharacterized protein</fullName>
    </submittedName>
</protein>
<accession>A0A2K3Q6N5</accession>
<feature type="compositionally biased region" description="Basic and acidic residues" evidence="1">
    <location>
        <begin position="465"/>
        <end position="476"/>
    </location>
</feature>
<sequence>MERRGEEPAAAAAARTNGLPPANQLLVTQEGRRPLFASNNGPRDQSSGRAQESPRPKTARFGAAARGRAEAGLGLARRTKSEPQTLRTDRRDGSGSGNTSPASPGGTRIPRPSTSAFHKRRPISLSEAFRLAEEEEELEALHMQAMDGSPSPAPRPWRARGGRDEARLRQMLGEDHLDTKARRTNGAGGIPDLAPGIDVPLPSVEAGDRGLRPSPRRNAENKPPERSFAWQVDEDFTGGDLQVSDSPRIKVASNQPFANRPSLVAGGDRVSIRSPTRLAQPGSRSTKPDEAREREGERNMSKEAMAERSQPRRRNTKLDEIRAREKAAELQIAVPARNQPRPKNTKLDEIRRREAEGLSKRAYASARLEEIREQNSVSRSLSPDDARPHSNREPQRAALSGADGKTEAPARPRSAFEAGGERIPDTPITVFKGYRNADAGASARAGAAAAEGSVNDRGSTAADSGNRRKDSYDLLRRLARATSSSPAPEAGGKQQPAPPRSEGGSDRQTTRPAPPGRSPDNGGRTARSTRANARDNNPRPTVGFAGLQREHSADSAKSKRSSMQSEMDPTDRIEAEMKLFAPHDNHSERGSVRAPSPGEDDDEPAEATPKPQKHDFSSMPTPRVTGAYVETPATVRVDRSRDREEPKPAPGDEPNAPAPTIFGDERTSLAWRDRDHDTASDPGVGGEEDSDAPTAAARRRPRARSLPRRRPPLKNTARPPSVKADLLELQRIHNIDDSTMEDLEEMLTGRKAASAKPEQPPKQLPTTTTSKGGDVDVEIKHESSGEGTRRAKAREEAADEDVAELARYDRMSRSLRTGLLGIRTAKQGIERLEDQFSHAGKRPSTTQPGEKDGRATHDEHHEEQCPACIAQPNPRTVAYVHVAVPRLYHGAPRFRLTLLGLVLFLLSLWCAAESAACAKYCRPTACSTGRCVYSLDDPTTFGSALPVKLDQWTTGGRGRRLFAWAAEELRDWAADVQDAALGRSAADVALEGLSFEQKRRHRRRLRKKGLAAPPPEPPPEHKAKWEAWRRTRLARERAREVHEMGYHDAGEGGAIGRDERVR</sequence>
<keyword evidence="3" id="KW-1185">Reference proteome</keyword>
<organism evidence="2 3">
    <name type="scientific">Tolypocladium capitatum</name>
    <dbReference type="NCBI Taxonomy" id="45235"/>
    <lineage>
        <taxon>Eukaryota</taxon>
        <taxon>Fungi</taxon>
        <taxon>Dikarya</taxon>
        <taxon>Ascomycota</taxon>
        <taxon>Pezizomycotina</taxon>
        <taxon>Sordariomycetes</taxon>
        <taxon>Hypocreomycetidae</taxon>
        <taxon>Hypocreales</taxon>
        <taxon>Ophiocordycipitaceae</taxon>
        <taxon>Tolypocladium</taxon>
    </lineage>
</organism>
<feature type="region of interest" description="Disordered" evidence="1">
    <location>
        <begin position="1004"/>
        <end position="1026"/>
    </location>
</feature>
<evidence type="ECO:0000256" key="1">
    <source>
        <dbReference type="SAM" id="MobiDB-lite"/>
    </source>
</evidence>
<feature type="compositionally biased region" description="Basic and acidic residues" evidence="1">
    <location>
        <begin position="161"/>
        <end position="181"/>
    </location>
</feature>
<feature type="compositionally biased region" description="Basic and acidic residues" evidence="1">
    <location>
        <begin position="569"/>
        <end position="591"/>
    </location>
</feature>
<dbReference type="EMBL" id="NRSZ01001138">
    <property type="protein sequence ID" value="PNY23153.1"/>
    <property type="molecule type" value="Genomic_DNA"/>
</dbReference>
<proteinExistence type="predicted"/>
<feature type="region of interest" description="Disordered" evidence="1">
    <location>
        <begin position="1"/>
        <end position="122"/>
    </location>
</feature>
<feature type="compositionally biased region" description="Polar residues" evidence="1">
    <location>
        <begin position="37"/>
        <end position="50"/>
    </location>
</feature>
<feature type="region of interest" description="Disordered" evidence="1">
    <location>
        <begin position="834"/>
        <end position="860"/>
    </location>
</feature>
<feature type="compositionally biased region" description="Basic and acidic residues" evidence="1">
    <location>
        <begin position="548"/>
        <end position="557"/>
    </location>
</feature>
<feature type="compositionally biased region" description="Low complexity" evidence="1">
    <location>
        <begin position="437"/>
        <end position="452"/>
    </location>
</feature>
<feature type="compositionally biased region" description="Basic and acidic residues" evidence="1">
    <location>
        <begin position="773"/>
        <end position="796"/>
    </location>
</feature>
<feature type="compositionally biased region" description="Basic and acidic residues" evidence="1">
    <location>
        <begin position="849"/>
        <end position="860"/>
    </location>
</feature>
<feature type="compositionally biased region" description="Basic and acidic residues" evidence="1">
    <location>
        <begin position="725"/>
        <end position="736"/>
    </location>
</feature>
<feature type="compositionally biased region" description="Basic residues" evidence="1">
    <location>
        <begin position="697"/>
        <end position="712"/>
    </location>
</feature>
<dbReference type="AlphaFoldDB" id="A0A2K3Q6N5"/>
<feature type="compositionally biased region" description="Basic and acidic residues" evidence="1">
    <location>
        <begin position="206"/>
        <end position="225"/>
    </location>
</feature>
<dbReference type="STRING" id="45235.A0A2K3Q6N5"/>
<name>A0A2K3Q6N5_9HYPO</name>
<feature type="compositionally biased region" description="Basic and acidic residues" evidence="1">
    <location>
        <begin position="663"/>
        <end position="679"/>
    </location>
</feature>
<dbReference type="OrthoDB" id="3439035at2759"/>
<dbReference type="Proteomes" id="UP000236621">
    <property type="component" value="Unassembled WGS sequence"/>
</dbReference>
<feature type="compositionally biased region" description="Low complexity" evidence="1">
    <location>
        <begin position="59"/>
        <end position="76"/>
    </location>
</feature>
<feature type="compositionally biased region" description="Basic and acidic residues" evidence="1">
    <location>
        <begin position="636"/>
        <end position="647"/>
    </location>
</feature>
<gene>
    <name evidence="2" type="ORF">TCAP_06908</name>
</gene>
<reference evidence="2 3" key="1">
    <citation type="submission" date="2017-08" db="EMBL/GenBank/DDBJ databases">
        <title>Harnessing the power of phylogenomics to disentangle the directionality and signatures of interkingdom host jumping in the parasitic fungal genus Tolypocladium.</title>
        <authorList>
            <person name="Quandt C.A."/>
            <person name="Patterson W."/>
            <person name="Spatafora J.W."/>
        </authorList>
    </citation>
    <scope>NUCLEOTIDE SEQUENCE [LARGE SCALE GENOMIC DNA]</scope>
    <source>
        <strain evidence="2 3">CBS 113982</strain>
    </source>
</reference>
<feature type="compositionally biased region" description="Basic and acidic residues" evidence="1">
    <location>
        <begin position="286"/>
        <end position="328"/>
    </location>
</feature>
<comment type="caution">
    <text evidence="2">The sequence shown here is derived from an EMBL/GenBank/DDBJ whole genome shotgun (WGS) entry which is preliminary data.</text>
</comment>
<feature type="region of interest" description="Disordered" evidence="1">
    <location>
        <begin position="137"/>
        <end position="796"/>
    </location>
</feature>
<feature type="compositionally biased region" description="Basic and acidic residues" evidence="1">
    <location>
        <begin position="382"/>
        <end position="395"/>
    </location>
</feature>
<evidence type="ECO:0000313" key="3">
    <source>
        <dbReference type="Proteomes" id="UP000236621"/>
    </source>
</evidence>
<evidence type="ECO:0000313" key="2">
    <source>
        <dbReference type="EMBL" id="PNY23153.1"/>
    </source>
</evidence>
<feature type="compositionally biased region" description="Basic and acidic residues" evidence="1">
    <location>
        <begin position="345"/>
        <end position="359"/>
    </location>
</feature>